<dbReference type="GO" id="GO:0003677">
    <property type="term" value="F:DNA binding"/>
    <property type="evidence" value="ECO:0007669"/>
    <property type="project" value="InterPro"/>
</dbReference>
<evidence type="ECO:0000259" key="1">
    <source>
        <dbReference type="SMART" id="SM00278"/>
    </source>
</evidence>
<comment type="caution">
    <text evidence="2">The sequence shown here is derived from an EMBL/GenBank/DDBJ whole genome shotgun (WGS) entry which is preliminary data.</text>
</comment>
<name>A0A7V5LUE5_UNCW3</name>
<dbReference type="InterPro" id="IPR010994">
    <property type="entry name" value="RuvA_2-like"/>
</dbReference>
<organism evidence="2">
    <name type="scientific">candidate division WOR-3 bacterium</name>
    <dbReference type="NCBI Taxonomy" id="2052148"/>
    <lineage>
        <taxon>Bacteria</taxon>
        <taxon>Bacteria division WOR-3</taxon>
    </lineage>
</organism>
<dbReference type="Proteomes" id="UP000886050">
    <property type="component" value="Unassembled WGS sequence"/>
</dbReference>
<dbReference type="Pfam" id="PF12836">
    <property type="entry name" value="HHH_3"/>
    <property type="match status" value="1"/>
</dbReference>
<dbReference type="AlphaFoldDB" id="A0A7V5LUE5"/>
<sequence>TQFVVGASGERDIYILKRVGGLYTRTSISRVYYSAFLPVPGTPFEGKEPTPPLREHRLYQVDYLLRKYGFELDELVFSENGNLILDRDPKTVWAAKNRWFFPVEINSAGYEELIRVPGIGPKTARKIVKLRQIKKINSEEEFLKIGKGLQKSLPYITLNGQKPYSQRKKIVISTLF</sequence>
<reference evidence="2" key="1">
    <citation type="journal article" date="2020" name="mSystems">
        <title>Genome- and Community-Level Interaction Insights into Carbon Utilization and Element Cycling Functions of Hydrothermarchaeota in Hydrothermal Sediment.</title>
        <authorList>
            <person name="Zhou Z."/>
            <person name="Liu Y."/>
            <person name="Xu W."/>
            <person name="Pan J."/>
            <person name="Luo Z.H."/>
            <person name="Li M."/>
        </authorList>
    </citation>
    <scope>NUCLEOTIDE SEQUENCE [LARGE SCALE GENOMIC DNA]</scope>
    <source>
        <strain evidence="2">HyVt-96</strain>
    </source>
</reference>
<dbReference type="InterPro" id="IPR003583">
    <property type="entry name" value="Hlx-hairpin-Hlx_DNA-bd_motif"/>
</dbReference>
<feature type="non-terminal residue" evidence="2">
    <location>
        <position position="1"/>
    </location>
</feature>
<evidence type="ECO:0000313" key="2">
    <source>
        <dbReference type="EMBL" id="HHF53011.1"/>
    </source>
</evidence>
<accession>A0A7V5LUE5</accession>
<dbReference type="SMART" id="SM00278">
    <property type="entry name" value="HhH1"/>
    <property type="match status" value="1"/>
</dbReference>
<gene>
    <name evidence="2" type="ORF">ENL43_01435</name>
</gene>
<feature type="domain" description="Helix-hairpin-helix DNA-binding motif class 1" evidence="1">
    <location>
        <begin position="111"/>
        <end position="130"/>
    </location>
</feature>
<dbReference type="GO" id="GO:0006281">
    <property type="term" value="P:DNA repair"/>
    <property type="evidence" value="ECO:0007669"/>
    <property type="project" value="InterPro"/>
</dbReference>
<dbReference type="EMBL" id="DRTX01000083">
    <property type="protein sequence ID" value="HHF53011.1"/>
    <property type="molecule type" value="Genomic_DNA"/>
</dbReference>
<proteinExistence type="predicted"/>
<protein>
    <submittedName>
        <fullName evidence="2">DNA modification/repair radical SAM protein</fullName>
    </submittedName>
</protein>
<dbReference type="Gene3D" id="1.10.150.320">
    <property type="entry name" value="Photosystem II 12 kDa extrinsic protein"/>
    <property type="match status" value="1"/>
</dbReference>
<dbReference type="SUPFAM" id="SSF47781">
    <property type="entry name" value="RuvA domain 2-like"/>
    <property type="match status" value="1"/>
</dbReference>